<keyword evidence="1" id="KW-1133">Transmembrane helix</keyword>
<feature type="transmembrane region" description="Helical" evidence="1">
    <location>
        <begin position="20"/>
        <end position="43"/>
    </location>
</feature>
<gene>
    <name evidence="2" type="ORF">GO707_10905</name>
</gene>
<keyword evidence="1" id="KW-0812">Transmembrane</keyword>
<evidence type="ECO:0008006" key="4">
    <source>
        <dbReference type="Google" id="ProtNLM"/>
    </source>
</evidence>
<keyword evidence="3" id="KW-1185">Reference proteome</keyword>
<evidence type="ECO:0000256" key="1">
    <source>
        <dbReference type="SAM" id="Phobius"/>
    </source>
</evidence>
<evidence type="ECO:0000313" key="2">
    <source>
        <dbReference type="EMBL" id="MVN59729.1"/>
    </source>
</evidence>
<dbReference type="EMBL" id="WPOO01000026">
    <property type="protein sequence ID" value="MVN59729.1"/>
    <property type="molecule type" value="Genomic_DNA"/>
</dbReference>
<reference evidence="2 3" key="1">
    <citation type="submission" date="2019-11" db="EMBL/GenBank/DDBJ databases">
        <title>Whole genome shotgun sequencing (WGS) data from Adlercreutzia equolifaciens ResAG-91, Eggerthella lenta MRI-F36, MRI-F37, MRI-F40, ResAG-49, ResAG-88, ResAG-121, ResAG-145, and Gordonibacter sp. ResAG-5, ResAG-26, ResAG-43, ResAG-50, ResAG-59.</title>
        <authorList>
            <person name="Stoll D.A."/>
            <person name="Danylec N."/>
            <person name="Franz C.M.A.P."/>
            <person name="Huch M."/>
        </authorList>
    </citation>
    <scope>NUCLEOTIDE SEQUENCE [LARGE SCALE GENOMIC DNA]</scope>
    <source>
        <strain evidence="2 3">ResAG-91</strain>
    </source>
</reference>
<comment type="caution">
    <text evidence="2">The sequence shown here is derived from an EMBL/GenBank/DDBJ whole genome shotgun (WGS) entry which is preliminary data.</text>
</comment>
<protein>
    <recommendedName>
        <fullName evidence="4">Teichoic acid D-Ala incorporation-associated protein DltX</fullName>
    </recommendedName>
</protein>
<dbReference type="Proteomes" id="UP000488839">
    <property type="component" value="Unassembled WGS sequence"/>
</dbReference>
<evidence type="ECO:0000313" key="3">
    <source>
        <dbReference type="Proteomes" id="UP000488839"/>
    </source>
</evidence>
<accession>A0A7K1T7Z0</accession>
<dbReference type="RefSeq" id="WP_157013012.1">
    <property type="nucleotide sequence ID" value="NZ_WPOO01000026.1"/>
</dbReference>
<proteinExistence type="predicted"/>
<keyword evidence="1" id="KW-0472">Membrane</keyword>
<dbReference type="AlphaFoldDB" id="A0A7K1T7Z0"/>
<sequence>MKLLERMQCWLGEHPNVEAFLWFVAAVACIAILVWFFLFSGYGDPPEFVYEQF</sequence>
<name>A0A7K1T7Z0_9ACTN</name>
<organism evidence="2 3">
    <name type="scientific">Adlercreutzia rubneri</name>
    <dbReference type="NCBI Taxonomy" id="2916441"/>
    <lineage>
        <taxon>Bacteria</taxon>
        <taxon>Bacillati</taxon>
        <taxon>Actinomycetota</taxon>
        <taxon>Coriobacteriia</taxon>
        <taxon>Eggerthellales</taxon>
        <taxon>Eggerthellaceae</taxon>
        <taxon>Adlercreutzia</taxon>
    </lineage>
</organism>
<dbReference type="PROSITE" id="PS51257">
    <property type="entry name" value="PROKAR_LIPOPROTEIN"/>
    <property type="match status" value="1"/>
</dbReference>